<name>A0A2T7T4V1_9ACTN</name>
<keyword evidence="5" id="KW-1185">Reference proteome</keyword>
<accession>A0A2T7T4V1</accession>
<dbReference type="InterPro" id="IPR016181">
    <property type="entry name" value="Acyl_CoA_acyltransferase"/>
</dbReference>
<feature type="domain" description="N-acetyltransferase" evidence="3">
    <location>
        <begin position="2"/>
        <end position="157"/>
    </location>
</feature>
<dbReference type="GO" id="GO:0016747">
    <property type="term" value="F:acyltransferase activity, transferring groups other than amino-acyl groups"/>
    <property type="evidence" value="ECO:0007669"/>
    <property type="project" value="InterPro"/>
</dbReference>
<proteinExistence type="predicted"/>
<dbReference type="SUPFAM" id="SSF55729">
    <property type="entry name" value="Acyl-CoA N-acyltransferases (Nat)"/>
    <property type="match status" value="1"/>
</dbReference>
<sequence length="160" mass="17213">MSLARPAVPADAAELVRLRKVMLDSYRGPDPDIGWQPGAARTLRERLAGPGGDLMACVVDRPGRPGALAACAVGTIEYRLGGPGNPTGTSGHVFNVATDPDLRRRGYSRACVEALLDWYRTRGVRKIDLHASREGEPLYASLGFVRTPDPSMRLTLSLTS</sequence>
<evidence type="ECO:0000256" key="1">
    <source>
        <dbReference type="ARBA" id="ARBA00022679"/>
    </source>
</evidence>
<dbReference type="InterPro" id="IPR000182">
    <property type="entry name" value="GNAT_dom"/>
</dbReference>
<dbReference type="EMBL" id="AZSP01000232">
    <property type="protein sequence ID" value="PVE10195.1"/>
    <property type="molecule type" value="Genomic_DNA"/>
</dbReference>
<reference evidence="4 5" key="1">
    <citation type="submission" date="2013-12" db="EMBL/GenBank/DDBJ databases">
        <title>Annotated genome of Streptomyces scopuliridis.</title>
        <authorList>
            <person name="Olson J.B."/>
        </authorList>
    </citation>
    <scope>NUCLEOTIDE SEQUENCE [LARGE SCALE GENOMIC DNA]</scope>
    <source>
        <strain evidence="4 5">RB72</strain>
    </source>
</reference>
<dbReference type="InterPro" id="IPR050832">
    <property type="entry name" value="Bact_Acetyltransf"/>
</dbReference>
<dbReference type="STRING" id="1440053.GCA_000718095_03526"/>
<dbReference type="OrthoDB" id="1706016at2"/>
<evidence type="ECO:0000313" key="5">
    <source>
        <dbReference type="Proteomes" id="UP000245992"/>
    </source>
</evidence>
<keyword evidence="1 4" id="KW-0808">Transferase</keyword>
<dbReference type="Gene3D" id="3.40.630.30">
    <property type="match status" value="1"/>
</dbReference>
<evidence type="ECO:0000256" key="2">
    <source>
        <dbReference type="ARBA" id="ARBA00023315"/>
    </source>
</evidence>
<comment type="caution">
    <text evidence="4">The sequence shown here is derived from an EMBL/GenBank/DDBJ whole genome shotgun (WGS) entry which is preliminary data.</text>
</comment>
<keyword evidence="2" id="KW-0012">Acyltransferase</keyword>
<gene>
    <name evidence="4" type="ORF">Y717_04705</name>
</gene>
<dbReference type="PROSITE" id="PS51186">
    <property type="entry name" value="GNAT"/>
    <property type="match status" value="1"/>
</dbReference>
<evidence type="ECO:0000259" key="3">
    <source>
        <dbReference type="PROSITE" id="PS51186"/>
    </source>
</evidence>
<dbReference type="PANTHER" id="PTHR43877">
    <property type="entry name" value="AMINOALKYLPHOSPHONATE N-ACETYLTRANSFERASE-RELATED-RELATED"/>
    <property type="match status" value="1"/>
</dbReference>
<dbReference type="CDD" id="cd04301">
    <property type="entry name" value="NAT_SF"/>
    <property type="match status" value="1"/>
</dbReference>
<protein>
    <submittedName>
        <fullName evidence="4">Acetyltransferase</fullName>
    </submittedName>
</protein>
<evidence type="ECO:0000313" key="4">
    <source>
        <dbReference type="EMBL" id="PVE10195.1"/>
    </source>
</evidence>
<dbReference type="Proteomes" id="UP000245992">
    <property type="component" value="Unassembled WGS sequence"/>
</dbReference>
<dbReference type="AlphaFoldDB" id="A0A2T7T4V1"/>
<dbReference type="Pfam" id="PF00583">
    <property type="entry name" value="Acetyltransf_1"/>
    <property type="match status" value="1"/>
</dbReference>
<organism evidence="4 5">
    <name type="scientific">Streptomyces scopuliridis RB72</name>
    <dbReference type="NCBI Taxonomy" id="1440053"/>
    <lineage>
        <taxon>Bacteria</taxon>
        <taxon>Bacillati</taxon>
        <taxon>Actinomycetota</taxon>
        <taxon>Actinomycetes</taxon>
        <taxon>Kitasatosporales</taxon>
        <taxon>Streptomycetaceae</taxon>
        <taxon>Streptomyces</taxon>
    </lineage>
</organism>
<dbReference type="RefSeq" id="WP_030352575.1">
    <property type="nucleotide sequence ID" value="NZ_AZSP01000232.1"/>
</dbReference>